<evidence type="ECO:0000256" key="1">
    <source>
        <dbReference type="ARBA" id="ARBA00000085"/>
    </source>
</evidence>
<dbReference type="SMART" id="SM00387">
    <property type="entry name" value="HATPase_c"/>
    <property type="match status" value="1"/>
</dbReference>
<dbReference type="InterPro" id="IPR036890">
    <property type="entry name" value="HATPase_C_sf"/>
</dbReference>
<evidence type="ECO:0000256" key="2">
    <source>
        <dbReference type="ARBA" id="ARBA00004370"/>
    </source>
</evidence>
<evidence type="ECO:0000256" key="4">
    <source>
        <dbReference type="ARBA" id="ARBA00022553"/>
    </source>
</evidence>
<dbReference type="InterPro" id="IPR029016">
    <property type="entry name" value="GAF-like_dom_sf"/>
</dbReference>
<protein>
    <recommendedName>
        <fullName evidence="3">histidine kinase</fullName>
        <ecNumber evidence="3">2.7.13.3</ecNumber>
    </recommendedName>
</protein>
<feature type="transmembrane region" description="Helical" evidence="10">
    <location>
        <begin position="302"/>
        <end position="323"/>
    </location>
</feature>
<dbReference type="InterPro" id="IPR003018">
    <property type="entry name" value="GAF"/>
</dbReference>
<dbReference type="InterPro" id="IPR011712">
    <property type="entry name" value="Sig_transdc_His_kin_sub3_dim/P"/>
</dbReference>
<keyword evidence="5" id="KW-0808">Transferase</keyword>
<keyword evidence="4" id="KW-0597">Phosphoprotein</keyword>
<dbReference type="InterPro" id="IPR005467">
    <property type="entry name" value="His_kinase_dom"/>
</dbReference>
<comment type="catalytic activity">
    <reaction evidence="1">
        <text>ATP + protein L-histidine = ADP + protein N-phospho-L-histidine.</text>
        <dbReference type="EC" id="2.7.13.3"/>
    </reaction>
</comment>
<keyword evidence="10" id="KW-0812">Transmembrane</keyword>
<dbReference type="PROSITE" id="PS50109">
    <property type="entry name" value="HIS_KIN"/>
    <property type="match status" value="1"/>
</dbReference>
<name>A0A8J6NP60_9CHLR</name>
<keyword evidence="10" id="KW-0472">Membrane</keyword>
<dbReference type="Pfam" id="PF13185">
    <property type="entry name" value="GAF_2"/>
    <property type="match status" value="1"/>
</dbReference>
<evidence type="ECO:0000256" key="10">
    <source>
        <dbReference type="SAM" id="Phobius"/>
    </source>
</evidence>
<evidence type="ECO:0000313" key="13">
    <source>
        <dbReference type="EMBL" id="MBC8336736.1"/>
    </source>
</evidence>
<evidence type="ECO:0000256" key="8">
    <source>
        <dbReference type="ARBA" id="ARBA00022840"/>
    </source>
</evidence>
<keyword evidence="10" id="KW-1133">Transmembrane helix</keyword>
<dbReference type="GO" id="GO:0016020">
    <property type="term" value="C:membrane"/>
    <property type="evidence" value="ECO:0007669"/>
    <property type="project" value="UniProtKB-SubCell"/>
</dbReference>
<gene>
    <name evidence="13" type="ORF">H8E29_15850</name>
</gene>
<dbReference type="Gene3D" id="6.10.340.10">
    <property type="match status" value="1"/>
</dbReference>
<dbReference type="EMBL" id="JACNJN010000187">
    <property type="protein sequence ID" value="MBC8336736.1"/>
    <property type="molecule type" value="Genomic_DNA"/>
</dbReference>
<evidence type="ECO:0000256" key="9">
    <source>
        <dbReference type="ARBA" id="ARBA00023012"/>
    </source>
</evidence>
<reference evidence="13 14" key="1">
    <citation type="submission" date="2020-08" db="EMBL/GenBank/DDBJ databases">
        <title>Bridging the membrane lipid divide: bacteria of the FCB group superphylum have the potential to synthesize archaeal ether lipids.</title>
        <authorList>
            <person name="Villanueva L."/>
            <person name="Von Meijenfeldt F.A.B."/>
            <person name="Westbye A.B."/>
            <person name="Yadav S."/>
            <person name="Hopmans E.C."/>
            <person name="Dutilh B.E."/>
            <person name="Sinninghe Damste J.S."/>
        </authorList>
    </citation>
    <scope>NUCLEOTIDE SEQUENCE [LARGE SCALE GENOMIC DNA]</scope>
    <source>
        <strain evidence="13">NIOZ-UU36</strain>
    </source>
</reference>
<dbReference type="Pfam" id="PF07730">
    <property type="entry name" value="HisKA_3"/>
    <property type="match status" value="1"/>
</dbReference>
<dbReference type="InterPro" id="IPR003594">
    <property type="entry name" value="HATPase_dom"/>
</dbReference>
<dbReference type="GO" id="GO:0005524">
    <property type="term" value="F:ATP binding"/>
    <property type="evidence" value="ECO:0007669"/>
    <property type="project" value="UniProtKB-KW"/>
</dbReference>
<dbReference type="Pfam" id="PF02518">
    <property type="entry name" value="HATPase_c"/>
    <property type="match status" value="1"/>
</dbReference>
<proteinExistence type="predicted"/>
<feature type="domain" description="Histidine kinase" evidence="11">
    <location>
        <begin position="708"/>
        <end position="813"/>
    </location>
</feature>
<dbReference type="EC" id="2.7.13.3" evidence="3"/>
<dbReference type="SMART" id="SM00304">
    <property type="entry name" value="HAMP"/>
    <property type="match status" value="1"/>
</dbReference>
<dbReference type="GO" id="GO:0046983">
    <property type="term" value="F:protein dimerization activity"/>
    <property type="evidence" value="ECO:0007669"/>
    <property type="project" value="InterPro"/>
</dbReference>
<dbReference type="PROSITE" id="PS50885">
    <property type="entry name" value="HAMP"/>
    <property type="match status" value="1"/>
</dbReference>
<keyword evidence="9" id="KW-0902">Two-component regulatory system</keyword>
<feature type="domain" description="HAMP" evidence="12">
    <location>
        <begin position="326"/>
        <end position="393"/>
    </location>
</feature>
<accession>A0A8J6NP60</accession>
<dbReference type="SUPFAM" id="SSF55781">
    <property type="entry name" value="GAF domain-like"/>
    <property type="match status" value="1"/>
</dbReference>
<dbReference type="SUPFAM" id="SSF55874">
    <property type="entry name" value="ATPase domain of HSP90 chaperone/DNA topoisomerase II/histidine kinase"/>
    <property type="match status" value="1"/>
</dbReference>
<dbReference type="Gene3D" id="3.30.565.10">
    <property type="entry name" value="Histidine kinase-like ATPase, C-terminal domain"/>
    <property type="match status" value="1"/>
</dbReference>
<dbReference type="Gene3D" id="3.30.450.40">
    <property type="match status" value="1"/>
</dbReference>
<evidence type="ECO:0000259" key="12">
    <source>
        <dbReference type="PROSITE" id="PS50885"/>
    </source>
</evidence>
<keyword evidence="8" id="KW-0067">ATP-binding</keyword>
<dbReference type="Proteomes" id="UP000614469">
    <property type="component" value="Unassembled WGS sequence"/>
</dbReference>
<keyword evidence="6" id="KW-0547">Nucleotide-binding</keyword>
<dbReference type="AlphaFoldDB" id="A0A8J6NP60"/>
<dbReference type="CDD" id="cd16917">
    <property type="entry name" value="HATPase_UhpB-NarQ-NarX-like"/>
    <property type="match status" value="1"/>
</dbReference>
<evidence type="ECO:0000313" key="14">
    <source>
        <dbReference type="Proteomes" id="UP000614469"/>
    </source>
</evidence>
<evidence type="ECO:0000256" key="7">
    <source>
        <dbReference type="ARBA" id="ARBA00022777"/>
    </source>
</evidence>
<evidence type="ECO:0000259" key="11">
    <source>
        <dbReference type="PROSITE" id="PS50109"/>
    </source>
</evidence>
<dbReference type="PANTHER" id="PTHR24421:SF10">
    <property type="entry name" value="NITRATE_NITRITE SENSOR PROTEIN NARQ"/>
    <property type="match status" value="1"/>
</dbReference>
<dbReference type="InterPro" id="IPR003660">
    <property type="entry name" value="HAMP_dom"/>
</dbReference>
<evidence type="ECO:0000256" key="5">
    <source>
        <dbReference type="ARBA" id="ARBA00022679"/>
    </source>
</evidence>
<dbReference type="PANTHER" id="PTHR24421">
    <property type="entry name" value="NITRATE/NITRITE SENSOR PROTEIN NARX-RELATED"/>
    <property type="match status" value="1"/>
</dbReference>
<organism evidence="13 14">
    <name type="scientific">Candidatus Desulfolinea nitratireducens</name>
    <dbReference type="NCBI Taxonomy" id="2841698"/>
    <lineage>
        <taxon>Bacteria</taxon>
        <taxon>Bacillati</taxon>
        <taxon>Chloroflexota</taxon>
        <taxon>Anaerolineae</taxon>
        <taxon>Anaerolineales</taxon>
        <taxon>Anaerolineales incertae sedis</taxon>
        <taxon>Candidatus Desulfolinea</taxon>
    </lineage>
</organism>
<keyword evidence="7" id="KW-0418">Kinase</keyword>
<dbReference type="SMART" id="SM00065">
    <property type="entry name" value="GAF"/>
    <property type="match status" value="1"/>
</dbReference>
<dbReference type="GO" id="GO:0000155">
    <property type="term" value="F:phosphorelay sensor kinase activity"/>
    <property type="evidence" value="ECO:0007669"/>
    <property type="project" value="InterPro"/>
</dbReference>
<evidence type="ECO:0000256" key="3">
    <source>
        <dbReference type="ARBA" id="ARBA00012438"/>
    </source>
</evidence>
<feature type="transmembrane region" description="Helical" evidence="10">
    <location>
        <begin position="37"/>
        <end position="57"/>
    </location>
</feature>
<comment type="caution">
    <text evidence="13">The sequence shown here is derived from an EMBL/GenBank/DDBJ whole genome shotgun (WGS) entry which is preliminary data.</text>
</comment>
<dbReference type="Gene3D" id="1.20.5.1930">
    <property type="match status" value="1"/>
</dbReference>
<evidence type="ECO:0000256" key="6">
    <source>
        <dbReference type="ARBA" id="ARBA00022741"/>
    </source>
</evidence>
<dbReference type="InterPro" id="IPR050482">
    <property type="entry name" value="Sensor_HK_TwoCompSys"/>
</dbReference>
<comment type="subcellular location">
    <subcellularLocation>
        <location evidence="2">Membrane</location>
    </subcellularLocation>
</comment>
<dbReference type="CDD" id="cd06225">
    <property type="entry name" value="HAMP"/>
    <property type="match status" value="1"/>
</dbReference>
<sequence>MAKLLDLFRTSWKRFYQKWLEYVLTRKWFDVGLRSKMSLLVTVGLIGLISIFAFIAISTFRQATQQQLSEHVLRARILAESLDSSLSHVAGMLTILSSQINMDSSQTNLEEWEVVFERDFRPVQGVYLFDSNNHLLAATATAPNIKWEDMSLAQTMDSNLTRNIIIDGIPRPYAVVAVPVTHPNSTHPEGTLAAIIDLSNPDIFISSSSLDTELDGTLQILDSQGQVLVSTHPDRTLTENTIEKITNQLFTEDKPRFEACLGCTTNELNTGTVIAFASLSQAPWMVVIWHDSQELFAPVRMMGFQTIVLGLVAILGALGLVMMTTRSVIAPIQMLTDATEKIGEVQFDTTTLKSIEYSLATTLANKTIRRRDEIGVLANSFITMCTRLQQSMEEIQSWNRELDARVQARTQQLSILNTVALTVNQSLNLDDILDRALDDVLKLKGIDVIAIYLHDSVSGQLALKAHRGLSEKAARTAYKVGMLDGDCGGVLELGRIIVVPDISSYRGRGARSLQREKVKSLVHVPLMTKGWALGSMCVGTHDTTQFGESEQSLLSAIGNQIAIAVENARLYADVQRKERVRGELFKKTLAAQEDERKRIARELHDEVSQSLTALLYDAENGLELDDLPAIRGRLQSICDLTQHTLENIHKLMFDLRPSMLDQLGLIPALRWLSETRLEPKGIRVKVNSNLADSEINTQRLSPEIETALYRVVQEAINNIARHSAARNVEIFLTVNNDVTNISITDDGIGFDLTELRIETLEEIDNKDFLLPENTRGLGLLGMQERIELLGGELDIDSTLSNGTKIHIHVPIAERSPIYD</sequence>